<gene>
    <name evidence="2" type="ORF">NDU88_007064</name>
</gene>
<comment type="caution">
    <text evidence="2">The sequence shown here is derived from an EMBL/GenBank/DDBJ whole genome shotgun (WGS) entry which is preliminary data.</text>
</comment>
<dbReference type="EMBL" id="JANPWB010000002">
    <property type="protein sequence ID" value="KAJ1211708.1"/>
    <property type="molecule type" value="Genomic_DNA"/>
</dbReference>
<evidence type="ECO:0000313" key="3">
    <source>
        <dbReference type="Proteomes" id="UP001066276"/>
    </source>
</evidence>
<keyword evidence="3" id="KW-1185">Reference proteome</keyword>
<dbReference type="PANTHER" id="PTHR11505">
    <property type="entry name" value="L1 TRANSPOSABLE ELEMENT-RELATED"/>
    <property type="match status" value="1"/>
</dbReference>
<feature type="region of interest" description="Disordered" evidence="1">
    <location>
        <begin position="1"/>
        <end position="29"/>
    </location>
</feature>
<dbReference type="InterPro" id="IPR004244">
    <property type="entry name" value="Transposase_22"/>
</dbReference>
<dbReference type="Gene3D" id="3.30.70.1820">
    <property type="entry name" value="L1 transposable element, RRM domain"/>
    <property type="match status" value="1"/>
</dbReference>
<reference evidence="2" key="1">
    <citation type="journal article" date="2022" name="bioRxiv">
        <title>Sequencing and chromosome-scale assembly of the giantPleurodeles waltlgenome.</title>
        <authorList>
            <person name="Brown T."/>
            <person name="Elewa A."/>
            <person name="Iarovenko S."/>
            <person name="Subramanian E."/>
            <person name="Araus A.J."/>
            <person name="Petzold A."/>
            <person name="Susuki M."/>
            <person name="Suzuki K.-i.T."/>
            <person name="Hayashi T."/>
            <person name="Toyoda A."/>
            <person name="Oliveira C."/>
            <person name="Osipova E."/>
            <person name="Leigh N.D."/>
            <person name="Simon A."/>
            <person name="Yun M.H."/>
        </authorList>
    </citation>
    <scope>NUCLEOTIDE SEQUENCE</scope>
    <source>
        <strain evidence="2">20211129_DDA</strain>
        <tissue evidence="2">Liver</tissue>
    </source>
</reference>
<dbReference type="Proteomes" id="UP001066276">
    <property type="component" value="Chromosome 1_2"/>
</dbReference>
<dbReference type="AlphaFoldDB" id="A0AAV7WEC2"/>
<sequence length="200" mass="22931">MLTMGKLRQQSQRLHLPAPSPDQPWMDGEMNEHLIPSNVQDTWNRILVAMEDTKLILSQEIGKVSAELGHLCTDHHKVSHRVKDTEAVRKDLQPAHQAIKSCISQLTERIQKFEHRAEDAVGHSRRNNVCIVGVPEGVEAPDVVTYLESWARSLLAERPLTMFFELERAHRVPARKPVLGRPPRLIVAKLLHYRDRNLFL</sequence>
<organism evidence="2 3">
    <name type="scientific">Pleurodeles waltl</name>
    <name type="common">Iberian ribbed newt</name>
    <dbReference type="NCBI Taxonomy" id="8319"/>
    <lineage>
        <taxon>Eukaryota</taxon>
        <taxon>Metazoa</taxon>
        <taxon>Chordata</taxon>
        <taxon>Craniata</taxon>
        <taxon>Vertebrata</taxon>
        <taxon>Euteleostomi</taxon>
        <taxon>Amphibia</taxon>
        <taxon>Batrachia</taxon>
        <taxon>Caudata</taxon>
        <taxon>Salamandroidea</taxon>
        <taxon>Salamandridae</taxon>
        <taxon>Pleurodelinae</taxon>
        <taxon>Pleurodeles</taxon>
    </lineage>
</organism>
<evidence type="ECO:0000256" key="1">
    <source>
        <dbReference type="SAM" id="MobiDB-lite"/>
    </source>
</evidence>
<accession>A0AAV7WEC2</accession>
<proteinExistence type="predicted"/>
<evidence type="ECO:0000313" key="2">
    <source>
        <dbReference type="EMBL" id="KAJ1211708.1"/>
    </source>
</evidence>
<name>A0AAV7WEC2_PLEWA</name>
<protein>
    <submittedName>
        <fullName evidence="2">Uncharacterized protein</fullName>
    </submittedName>
</protein>